<feature type="transmembrane region" description="Helical" evidence="10">
    <location>
        <begin position="418"/>
        <end position="441"/>
    </location>
</feature>
<dbReference type="CDD" id="cd13140">
    <property type="entry name" value="MATE_like_1"/>
    <property type="match status" value="1"/>
</dbReference>
<evidence type="ECO:0000313" key="11">
    <source>
        <dbReference type="EMBL" id="KGN98054.1"/>
    </source>
</evidence>
<evidence type="ECO:0000256" key="9">
    <source>
        <dbReference type="ARBA" id="ARBA00031636"/>
    </source>
</evidence>
<keyword evidence="3" id="KW-0050">Antiport</keyword>
<evidence type="ECO:0000256" key="6">
    <source>
        <dbReference type="ARBA" id="ARBA00022989"/>
    </source>
</evidence>
<feature type="transmembrane region" description="Helical" evidence="10">
    <location>
        <begin position="197"/>
        <end position="217"/>
    </location>
</feature>
<dbReference type="InterPro" id="IPR002528">
    <property type="entry name" value="MATE_fam"/>
</dbReference>
<dbReference type="Proteomes" id="UP000030134">
    <property type="component" value="Unassembled WGS sequence"/>
</dbReference>
<dbReference type="InterPro" id="IPR050222">
    <property type="entry name" value="MATE_MdtK"/>
</dbReference>
<feature type="transmembrane region" description="Helical" evidence="10">
    <location>
        <begin position="321"/>
        <end position="340"/>
    </location>
</feature>
<keyword evidence="5 10" id="KW-0812">Transmembrane</keyword>
<keyword evidence="2" id="KW-0813">Transport</keyword>
<keyword evidence="4" id="KW-1003">Cell membrane</keyword>
<feature type="transmembrane region" description="Helical" evidence="10">
    <location>
        <begin position="241"/>
        <end position="266"/>
    </location>
</feature>
<dbReference type="GO" id="GO:0042910">
    <property type="term" value="F:xenobiotic transmembrane transporter activity"/>
    <property type="evidence" value="ECO:0007669"/>
    <property type="project" value="InterPro"/>
</dbReference>
<reference evidence="11 12" key="1">
    <citation type="submission" date="2014-08" db="EMBL/GenBank/DDBJ databases">
        <title>Porphyromonas gingivicanis strain:COT-022_OH1391 Genome sequencing.</title>
        <authorList>
            <person name="Wallis C."/>
            <person name="Deusch O."/>
            <person name="O'Flynn C."/>
            <person name="Davis I."/>
            <person name="Jospin G."/>
            <person name="Darling A.E."/>
            <person name="Coil D.A."/>
            <person name="Alexiev A."/>
            <person name="Horsfall A."/>
            <person name="Kirkwood N."/>
            <person name="Harris S."/>
            <person name="Eisen J.A."/>
        </authorList>
    </citation>
    <scope>NUCLEOTIDE SEQUENCE [LARGE SCALE GENOMIC DNA]</scope>
    <source>
        <strain evidence="12">COT-022 OH1391</strain>
    </source>
</reference>
<dbReference type="PIRSF" id="PIRSF006603">
    <property type="entry name" value="DinF"/>
    <property type="match status" value="1"/>
</dbReference>
<keyword evidence="6 10" id="KW-1133">Transmembrane helix</keyword>
<dbReference type="PANTHER" id="PTHR43298">
    <property type="entry name" value="MULTIDRUG RESISTANCE PROTEIN NORM-RELATED"/>
    <property type="match status" value="1"/>
</dbReference>
<feature type="transmembrane region" description="Helical" evidence="10">
    <location>
        <begin position="103"/>
        <end position="127"/>
    </location>
</feature>
<name>A0A0A2GC72_9PORP</name>
<evidence type="ECO:0000313" key="12">
    <source>
        <dbReference type="Proteomes" id="UP000030134"/>
    </source>
</evidence>
<dbReference type="EMBL" id="JQZW01000008">
    <property type="protein sequence ID" value="KGN98054.1"/>
    <property type="molecule type" value="Genomic_DNA"/>
</dbReference>
<feature type="transmembrane region" description="Helical" evidence="10">
    <location>
        <begin position="139"/>
        <end position="163"/>
    </location>
</feature>
<feature type="transmembrane region" description="Helical" evidence="10">
    <location>
        <begin position="170"/>
        <end position="191"/>
    </location>
</feature>
<feature type="transmembrane region" description="Helical" evidence="10">
    <location>
        <begin position="360"/>
        <end position="382"/>
    </location>
</feature>
<dbReference type="PANTHER" id="PTHR43298:SF2">
    <property type="entry name" value="FMN_FAD EXPORTER YEEO-RELATED"/>
    <property type="match status" value="1"/>
</dbReference>
<dbReference type="AlphaFoldDB" id="A0A0A2GC72"/>
<dbReference type="InterPro" id="IPR048279">
    <property type="entry name" value="MdtK-like"/>
</dbReference>
<evidence type="ECO:0000256" key="4">
    <source>
        <dbReference type="ARBA" id="ARBA00022475"/>
    </source>
</evidence>
<feature type="transmembrane region" description="Helical" evidence="10">
    <location>
        <begin position="286"/>
        <end position="309"/>
    </location>
</feature>
<dbReference type="GO" id="GO:0015297">
    <property type="term" value="F:antiporter activity"/>
    <property type="evidence" value="ECO:0007669"/>
    <property type="project" value="UniProtKB-KW"/>
</dbReference>
<evidence type="ECO:0000256" key="5">
    <source>
        <dbReference type="ARBA" id="ARBA00022692"/>
    </source>
</evidence>
<comment type="caution">
    <text evidence="11">The sequence shown here is derived from an EMBL/GenBank/DDBJ whole genome shotgun (WGS) entry which is preliminary data.</text>
</comment>
<keyword evidence="12" id="KW-1185">Reference proteome</keyword>
<dbReference type="GO" id="GO:0005886">
    <property type="term" value="C:plasma membrane"/>
    <property type="evidence" value="ECO:0007669"/>
    <property type="project" value="UniProtKB-SubCell"/>
</dbReference>
<dbReference type="RefSeq" id="WP_036883537.1">
    <property type="nucleotide sequence ID" value="NZ_JQZW01000008.1"/>
</dbReference>
<protein>
    <recommendedName>
        <fullName evidence="9">Multidrug-efflux transporter</fullName>
    </recommendedName>
</protein>
<organism evidence="11 12">
    <name type="scientific">Porphyromonas gingivicanis</name>
    <dbReference type="NCBI Taxonomy" id="266762"/>
    <lineage>
        <taxon>Bacteria</taxon>
        <taxon>Pseudomonadati</taxon>
        <taxon>Bacteroidota</taxon>
        <taxon>Bacteroidia</taxon>
        <taxon>Bacteroidales</taxon>
        <taxon>Porphyromonadaceae</taxon>
        <taxon>Porphyromonas</taxon>
    </lineage>
</organism>
<evidence type="ECO:0000256" key="7">
    <source>
        <dbReference type="ARBA" id="ARBA00023065"/>
    </source>
</evidence>
<comment type="subcellular location">
    <subcellularLocation>
        <location evidence="1">Cell membrane</location>
        <topology evidence="1">Multi-pass membrane protein</topology>
    </subcellularLocation>
</comment>
<dbReference type="NCBIfam" id="TIGR00797">
    <property type="entry name" value="matE"/>
    <property type="match status" value="1"/>
</dbReference>
<feature type="transmembrane region" description="Helical" evidence="10">
    <location>
        <begin position="52"/>
        <end position="73"/>
    </location>
</feature>
<sequence>MTLEKSKIKDLTQGKISKQIIALAAPIIGTSFIHVVYSFTDMAWIGRLGSREIAAVGVVAVLVWLTGSIGAIVKVGSEVCVAQGLGMHDSSLARSYARHNTTLAVYFSVILLLLCQLFGHKIIALYALEPDISAMAEQYLRITSLGFPFFFLSFSFGGIYTAAGRSNIPFIINSIGLITNILLDPLFIFVFDYGVEGAAWATFLSEFLVFVVFYYRIKIKEQLLGKWVLIGRLHRKESKDILALGLPVALLNSLFALITLTMGSIASRAGGHIGVATINTGGQLEAITWNTSQGFGTALAAFVGQNYAARQYKRIFKAFKVCILFTSIFGVIATLLYYFWGEEFFALIVPDPEAYIEGGNYLRIAAYSQLFMMVEITLQGLFYGTGRSIIPASISIVGNLLRIPMAFLFLSWGWGLNAVWWAISLSSMLKGLIAIASLPYIKSKIKTLSTSHSS</sequence>
<proteinExistence type="predicted"/>
<feature type="transmembrane region" description="Helical" evidence="10">
    <location>
        <begin position="20"/>
        <end position="40"/>
    </location>
</feature>
<keyword evidence="8 10" id="KW-0472">Membrane</keyword>
<dbReference type="eggNOG" id="COG0534">
    <property type="taxonomic scope" value="Bacteria"/>
</dbReference>
<evidence type="ECO:0000256" key="1">
    <source>
        <dbReference type="ARBA" id="ARBA00004651"/>
    </source>
</evidence>
<evidence type="ECO:0000256" key="8">
    <source>
        <dbReference type="ARBA" id="ARBA00023136"/>
    </source>
</evidence>
<feature type="transmembrane region" description="Helical" evidence="10">
    <location>
        <begin position="389"/>
        <end position="412"/>
    </location>
</feature>
<dbReference type="GO" id="GO:0006811">
    <property type="term" value="P:monoatomic ion transport"/>
    <property type="evidence" value="ECO:0007669"/>
    <property type="project" value="UniProtKB-KW"/>
</dbReference>
<dbReference type="STRING" id="266762.HQ36_03800"/>
<accession>A0A0A2GC72</accession>
<evidence type="ECO:0000256" key="3">
    <source>
        <dbReference type="ARBA" id="ARBA00022449"/>
    </source>
</evidence>
<gene>
    <name evidence="11" type="ORF">HQ36_03800</name>
</gene>
<evidence type="ECO:0000256" key="10">
    <source>
        <dbReference type="SAM" id="Phobius"/>
    </source>
</evidence>
<evidence type="ECO:0000256" key="2">
    <source>
        <dbReference type="ARBA" id="ARBA00022448"/>
    </source>
</evidence>
<dbReference type="OrthoDB" id="9776324at2"/>
<keyword evidence="7" id="KW-0406">Ion transport</keyword>
<dbReference type="Pfam" id="PF01554">
    <property type="entry name" value="MatE"/>
    <property type="match status" value="2"/>
</dbReference>